<dbReference type="InterPro" id="IPR047057">
    <property type="entry name" value="MerR_fam"/>
</dbReference>
<evidence type="ECO:0000313" key="3">
    <source>
        <dbReference type="EMBL" id="PPJ30466.1"/>
    </source>
</evidence>
<dbReference type="PROSITE" id="PS50937">
    <property type="entry name" value="HTH_MERR_2"/>
    <property type="match status" value="1"/>
</dbReference>
<keyword evidence="1" id="KW-0238">DNA-binding</keyword>
<dbReference type="EMBL" id="PSZD01000004">
    <property type="protein sequence ID" value="PPJ30466.1"/>
    <property type="molecule type" value="Genomic_DNA"/>
</dbReference>
<dbReference type="PANTHER" id="PTHR30204">
    <property type="entry name" value="REDOX-CYCLING DRUG-SENSING TRANSCRIPTIONAL ACTIVATOR SOXR"/>
    <property type="match status" value="1"/>
</dbReference>
<dbReference type="Proteomes" id="UP000238356">
    <property type="component" value="Unassembled WGS sequence"/>
</dbReference>
<accession>A0A2S6AAC6</accession>
<dbReference type="InterPro" id="IPR000551">
    <property type="entry name" value="MerR-type_HTH_dom"/>
</dbReference>
<organism evidence="3 4">
    <name type="scientific">Nocardia nova</name>
    <dbReference type="NCBI Taxonomy" id="37330"/>
    <lineage>
        <taxon>Bacteria</taxon>
        <taxon>Bacillati</taxon>
        <taxon>Actinomycetota</taxon>
        <taxon>Actinomycetes</taxon>
        <taxon>Mycobacteriales</taxon>
        <taxon>Nocardiaceae</taxon>
        <taxon>Nocardia</taxon>
    </lineage>
</organism>
<proteinExistence type="predicted"/>
<evidence type="ECO:0000256" key="1">
    <source>
        <dbReference type="ARBA" id="ARBA00023125"/>
    </source>
</evidence>
<dbReference type="SUPFAM" id="SSF46955">
    <property type="entry name" value="Putative DNA-binding domain"/>
    <property type="match status" value="1"/>
</dbReference>
<evidence type="ECO:0000313" key="4">
    <source>
        <dbReference type="Proteomes" id="UP000238356"/>
    </source>
</evidence>
<dbReference type="GO" id="GO:0003700">
    <property type="term" value="F:DNA-binding transcription factor activity"/>
    <property type="evidence" value="ECO:0007669"/>
    <property type="project" value="InterPro"/>
</dbReference>
<dbReference type="SMART" id="SM00422">
    <property type="entry name" value="HTH_MERR"/>
    <property type="match status" value="1"/>
</dbReference>
<dbReference type="GO" id="GO:0003677">
    <property type="term" value="F:DNA binding"/>
    <property type="evidence" value="ECO:0007669"/>
    <property type="project" value="UniProtKB-KW"/>
</dbReference>
<gene>
    <name evidence="3" type="ORF">C5F51_08180</name>
</gene>
<protein>
    <submittedName>
        <fullName evidence="3">MerR family transcriptional regulator</fullName>
    </submittedName>
</protein>
<dbReference type="PANTHER" id="PTHR30204:SF93">
    <property type="entry name" value="HTH MERR-TYPE DOMAIN-CONTAINING PROTEIN"/>
    <property type="match status" value="1"/>
</dbReference>
<keyword evidence="4" id="KW-1185">Reference proteome</keyword>
<sequence>MLPYRRSSSRVEVPATVTHNTRRDGLITIGELSERTGVPVRTIRFYCDEGVLDAHRSAVGHRLFDPATAVDHLQLVRRLRTLGLGLQAIKAVLTGTTSIADAVAAERATLDAELEALTWRRAVLAAVEDASPGRRAARLELLAAVGDGRRTRDDLVAFWRRVLTPIAPETFDGFVAMNIPAPPADPTPRQVVAYAELATAVTDPRLTAAMTQQLWRHDPTNIRDKRALLSGVAEACEIVDPLVATRVEPRPGAELDRFLTAHAAARRVRPTAEFRRRLLHGADDNDPRIRRYWTLTAEITGTTTTGAAQDWLYRALSRW</sequence>
<dbReference type="AlphaFoldDB" id="A0A2S6AAC6"/>
<name>A0A2S6AAC6_9NOCA</name>
<dbReference type="InterPro" id="IPR009061">
    <property type="entry name" value="DNA-bd_dom_put_sf"/>
</dbReference>
<dbReference type="Gene3D" id="1.10.1660.10">
    <property type="match status" value="1"/>
</dbReference>
<dbReference type="Pfam" id="PF13411">
    <property type="entry name" value="MerR_1"/>
    <property type="match status" value="1"/>
</dbReference>
<dbReference type="CDD" id="cd00592">
    <property type="entry name" value="HTH_MerR-like"/>
    <property type="match status" value="1"/>
</dbReference>
<evidence type="ECO:0000259" key="2">
    <source>
        <dbReference type="PROSITE" id="PS50937"/>
    </source>
</evidence>
<comment type="caution">
    <text evidence="3">The sequence shown here is derived from an EMBL/GenBank/DDBJ whole genome shotgun (WGS) entry which is preliminary data.</text>
</comment>
<reference evidence="3 4" key="1">
    <citation type="submission" date="2018-02" db="EMBL/GenBank/DDBJ databases">
        <title>8 Nocardia nova and 1 Nocardia cyriacigeorgica strain used for evolution to TMP-SMX.</title>
        <authorList>
            <person name="Mehta H."/>
            <person name="Weng J."/>
            <person name="Shamoo Y."/>
        </authorList>
    </citation>
    <scope>NUCLEOTIDE SEQUENCE [LARGE SCALE GENOMIC DNA]</scope>
    <source>
        <strain evidence="3 4">BAA2227</strain>
    </source>
</reference>
<feature type="domain" description="HTH merR-type" evidence="2">
    <location>
        <begin position="26"/>
        <end position="95"/>
    </location>
</feature>